<organism evidence="1 2">
    <name type="scientific">Flagellimonas halotolerans</name>
    <dbReference type="NCBI Taxonomy" id="3112164"/>
    <lineage>
        <taxon>Bacteria</taxon>
        <taxon>Pseudomonadati</taxon>
        <taxon>Bacteroidota</taxon>
        <taxon>Flavobacteriia</taxon>
        <taxon>Flavobacteriales</taxon>
        <taxon>Flavobacteriaceae</taxon>
        <taxon>Flagellimonas</taxon>
    </lineage>
</organism>
<evidence type="ECO:0000313" key="2">
    <source>
        <dbReference type="Proteomes" id="UP001355298"/>
    </source>
</evidence>
<sequence>MDSQSDRRLDIRPTIPESHFNSQMGFDEHFQNKTLRPVIKLQNYLLVEAFKNYANKHKGVFYELSLEKKFQYVERAIQKDVKFRNSLKGMIIGQFTVDEYRDYITNSSALNKRMMNMVVERLKDQIQLLEEEALLQNGFSI</sequence>
<keyword evidence="2" id="KW-1185">Reference proteome</keyword>
<dbReference type="EMBL" id="JAYMGW010000002">
    <property type="protein sequence ID" value="MEC4264473.1"/>
    <property type="molecule type" value="Genomic_DNA"/>
</dbReference>
<dbReference type="RefSeq" id="WP_326277255.1">
    <property type="nucleotide sequence ID" value="NZ_JAYKYV010000002.1"/>
</dbReference>
<name>A0ABU6IN30_9FLAO</name>
<evidence type="ECO:0000313" key="1">
    <source>
        <dbReference type="EMBL" id="MEC4264473.1"/>
    </source>
</evidence>
<protein>
    <submittedName>
        <fullName evidence="1">Glyoxalase</fullName>
    </submittedName>
</protein>
<accession>A0ABU6IN30</accession>
<dbReference type="Proteomes" id="UP001355298">
    <property type="component" value="Unassembled WGS sequence"/>
</dbReference>
<gene>
    <name evidence="1" type="ORF">VOP03_03865</name>
</gene>
<comment type="caution">
    <text evidence="1">The sequence shown here is derived from an EMBL/GenBank/DDBJ whole genome shotgun (WGS) entry which is preliminary data.</text>
</comment>
<proteinExistence type="predicted"/>
<reference evidence="1 2" key="1">
    <citation type="submission" date="2024-01" db="EMBL/GenBank/DDBJ databases">
        <title>The strains designed SYSU M86414 and SYSU M84420 isolated from the marine sediment in San Sha City (Hainan Province, China).</title>
        <authorList>
            <person name="Guo D."/>
        </authorList>
    </citation>
    <scope>NUCLEOTIDE SEQUENCE [LARGE SCALE GENOMIC DNA]</scope>
    <source>
        <strain evidence="1 2">SYSU M84420</strain>
    </source>
</reference>